<proteinExistence type="predicted"/>
<dbReference type="EMBL" id="KL596640">
    <property type="protein sequence ID" value="KER31866.1"/>
    <property type="molecule type" value="Genomic_DNA"/>
</dbReference>
<organism evidence="1 2">
    <name type="scientific">Opisthorchis viverrini</name>
    <name type="common">Southeast Asian liver fluke</name>
    <dbReference type="NCBI Taxonomy" id="6198"/>
    <lineage>
        <taxon>Eukaryota</taxon>
        <taxon>Metazoa</taxon>
        <taxon>Spiralia</taxon>
        <taxon>Lophotrochozoa</taxon>
        <taxon>Platyhelminthes</taxon>
        <taxon>Trematoda</taxon>
        <taxon>Digenea</taxon>
        <taxon>Opisthorchiida</taxon>
        <taxon>Opisthorchiata</taxon>
        <taxon>Opisthorchiidae</taxon>
        <taxon>Opisthorchis</taxon>
    </lineage>
</organism>
<keyword evidence="2" id="KW-1185">Reference proteome</keyword>
<protein>
    <recommendedName>
        <fullName evidence="3">Tetratricopeptide repeat protein</fullName>
    </recommendedName>
</protein>
<dbReference type="RefSeq" id="XP_009164357.1">
    <property type="nucleotide sequence ID" value="XM_009166093.1"/>
</dbReference>
<sequence>MHLNACLADAQRANIRVQAAMAKTYYRLKDTANARVYCEKVLASSDTGYEADEEKEEVQRILKKI</sequence>
<gene>
    <name evidence="1" type="ORF">T265_01955</name>
</gene>
<dbReference type="GeneID" id="20316143"/>
<evidence type="ECO:0000313" key="1">
    <source>
        <dbReference type="EMBL" id="KER31866.1"/>
    </source>
</evidence>
<dbReference type="KEGG" id="ovi:T265_01955"/>
<evidence type="ECO:0000313" key="2">
    <source>
        <dbReference type="Proteomes" id="UP000054324"/>
    </source>
</evidence>
<dbReference type="CTD" id="20316143"/>
<accession>A0A074ZXP2</accession>
<dbReference type="AlphaFoldDB" id="A0A074ZXP2"/>
<reference evidence="1 2" key="1">
    <citation type="submission" date="2013-11" db="EMBL/GenBank/DDBJ databases">
        <title>Opisthorchis viverrini - life in the bile duct.</title>
        <authorList>
            <person name="Young N.D."/>
            <person name="Nagarajan N."/>
            <person name="Lin S.J."/>
            <person name="Korhonen P.K."/>
            <person name="Jex A.R."/>
            <person name="Hall R.S."/>
            <person name="Safavi-Hemami H."/>
            <person name="Kaewkong W."/>
            <person name="Bertrand D."/>
            <person name="Gao S."/>
            <person name="Seet Q."/>
            <person name="Wongkham S."/>
            <person name="Teh B.T."/>
            <person name="Wongkham C."/>
            <person name="Intapan P.M."/>
            <person name="Maleewong W."/>
            <person name="Yang X."/>
            <person name="Hu M."/>
            <person name="Wang Z."/>
            <person name="Hofmann A."/>
            <person name="Sternberg P.W."/>
            <person name="Tan P."/>
            <person name="Wang J."/>
            <person name="Gasser R.B."/>
        </authorList>
    </citation>
    <scope>NUCLEOTIDE SEQUENCE [LARGE SCALE GENOMIC DNA]</scope>
</reference>
<evidence type="ECO:0008006" key="3">
    <source>
        <dbReference type="Google" id="ProtNLM"/>
    </source>
</evidence>
<name>A0A074ZXP2_OPIVI</name>
<dbReference type="Proteomes" id="UP000054324">
    <property type="component" value="Unassembled WGS sequence"/>
</dbReference>